<dbReference type="Pfam" id="PF00326">
    <property type="entry name" value="Peptidase_S9"/>
    <property type="match status" value="1"/>
</dbReference>
<dbReference type="RefSeq" id="WP_059071365.1">
    <property type="nucleotide sequence ID" value="NZ_LNAL01000007.1"/>
</dbReference>
<dbReference type="Gene3D" id="3.40.50.1820">
    <property type="entry name" value="alpha/beta hydrolase"/>
    <property type="match status" value="1"/>
</dbReference>
<organism evidence="3 4">
    <name type="scientific">Solirubrum puertoriconensis</name>
    <dbReference type="NCBI Taxonomy" id="1751427"/>
    <lineage>
        <taxon>Bacteria</taxon>
        <taxon>Pseudomonadati</taxon>
        <taxon>Bacteroidota</taxon>
        <taxon>Cytophagia</taxon>
        <taxon>Cytophagales</taxon>
    </lineage>
</organism>
<protein>
    <recommendedName>
        <fullName evidence="2">Peptidase S9 prolyl oligopeptidase catalytic domain-containing protein</fullName>
    </recommendedName>
</protein>
<evidence type="ECO:0000256" key="1">
    <source>
        <dbReference type="ARBA" id="ARBA00022729"/>
    </source>
</evidence>
<reference evidence="3 4" key="1">
    <citation type="submission" date="2015-11" db="EMBL/GenBank/DDBJ databases">
        <title>Solirubrum puertoriconensis gen. nov. an environmental bacteria isolated in Puerto Rico.</title>
        <authorList>
            <person name="Cuebas-Irizarry M.F."/>
            <person name="Montalvo-Rodriguez R."/>
        </authorList>
    </citation>
    <scope>NUCLEOTIDE SEQUENCE [LARGE SCALE GENOMIC DNA]</scope>
    <source>
        <strain evidence="3 4">MC1A</strain>
    </source>
</reference>
<dbReference type="SUPFAM" id="SSF53474">
    <property type="entry name" value="alpha/beta-Hydrolases"/>
    <property type="match status" value="1"/>
</dbReference>
<dbReference type="AlphaFoldDB" id="A0A9X0HKT3"/>
<dbReference type="Proteomes" id="UP000054223">
    <property type="component" value="Unassembled WGS sequence"/>
</dbReference>
<accession>A0A9X0HKT3</accession>
<feature type="domain" description="Peptidase S9 prolyl oligopeptidase catalytic" evidence="2">
    <location>
        <begin position="104"/>
        <end position="226"/>
    </location>
</feature>
<dbReference type="InterPro" id="IPR029058">
    <property type="entry name" value="AB_hydrolase_fold"/>
</dbReference>
<dbReference type="PANTHER" id="PTHR43037:SF1">
    <property type="entry name" value="BLL1128 PROTEIN"/>
    <property type="match status" value="1"/>
</dbReference>
<gene>
    <name evidence="3" type="ORF">ASU33_15610</name>
</gene>
<dbReference type="GO" id="GO:0006508">
    <property type="term" value="P:proteolysis"/>
    <property type="evidence" value="ECO:0007669"/>
    <property type="project" value="InterPro"/>
</dbReference>
<dbReference type="OrthoDB" id="9764953at2"/>
<keyword evidence="4" id="KW-1185">Reference proteome</keyword>
<comment type="caution">
    <text evidence="3">The sequence shown here is derived from an EMBL/GenBank/DDBJ whole genome shotgun (WGS) entry which is preliminary data.</text>
</comment>
<evidence type="ECO:0000313" key="4">
    <source>
        <dbReference type="Proteomes" id="UP000054223"/>
    </source>
</evidence>
<name>A0A9X0HKT3_SOLP1</name>
<sequence length="250" mass="27496">MLTQAVTARPRSTGFLNRTLQSNGITYRYQVYVPAGFYERKGKWPVVLFLHGAGERGTDGLQQTQVGLPASIRKHMERWPAVVVMPQCPAEQYWTMPAMYQMAMTALEKSTREFRGDAQRIYLTGLSMGGYGSWKLAATYPGKFAAVVPICGGAILPAVLKANDAPNPTLYGQFAQAIGRSAPVWTFHGAQDSIVPVTETRQLVAALQAAGGNVQYTEYPEAGHDSWTAAYDDPALPQWLFQQHLPRTGK</sequence>
<keyword evidence="1" id="KW-0732">Signal</keyword>
<dbReference type="EMBL" id="LNAL01000007">
    <property type="protein sequence ID" value="KUG07742.1"/>
    <property type="molecule type" value="Genomic_DNA"/>
</dbReference>
<evidence type="ECO:0000313" key="3">
    <source>
        <dbReference type="EMBL" id="KUG07742.1"/>
    </source>
</evidence>
<dbReference type="InterPro" id="IPR050955">
    <property type="entry name" value="Plant_Biomass_Hydrol_Est"/>
</dbReference>
<dbReference type="GO" id="GO:0008236">
    <property type="term" value="F:serine-type peptidase activity"/>
    <property type="evidence" value="ECO:0007669"/>
    <property type="project" value="InterPro"/>
</dbReference>
<evidence type="ECO:0000259" key="2">
    <source>
        <dbReference type="Pfam" id="PF00326"/>
    </source>
</evidence>
<dbReference type="InterPro" id="IPR001375">
    <property type="entry name" value="Peptidase_S9_cat"/>
</dbReference>
<proteinExistence type="predicted"/>
<dbReference type="PANTHER" id="PTHR43037">
    <property type="entry name" value="UNNAMED PRODUCT-RELATED"/>
    <property type="match status" value="1"/>
</dbReference>